<dbReference type="EMBL" id="JAAGOB010000006">
    <property type="protein sequence ID" value="NED96294.1"/>
    <property type="molecule type" value="Genomic_DNA"/>
</dbReference>
<keyword evidence="3" id="KW-1185">Reference proteome</keyword>
<dbReference type="InterPro" id="IPR025159">
    <property type="entry name" value="AbiEi_N"/>
</dbReference>
<protein>
    <submittedName>
        <fullName evidence="2">Type IV toxin-antitoxin system AbiEi family antitoxin domain-containing protein</fullName>
    </submittedName>
</protein>
<evidence type="ECO:0000259" key="1">
    <source>
        <dbReference type="Pfam" id="PF13338"/>
    </source>
</evidence>
<feature type="domain" description="AbiEi antitoxin N-terminal" evidence="1">
    <location>
        <begin position="10"/>
        <end position="52"/>
    </location>
</feature>
<evidence type="ECO:0000313" key="3">
    <source>
        <dbReference type="Proteomes" id="UP000469185"/>
    </source>
</evidence>
<sequence length="79" mass="8987">MIDLARVTSISRLQDGLITRQQALASGMSPKALQHRLRQGGPWRRVLRGVYATFDGPLADIHLLRWPPWMSTVPQRRLA</sequence>
<proteinExistence type="predicted"/>
<dbReference type="AlphaFoldDB" id="A0A6N9YMT9"/>
<organism evidence="2 3">
    <name type="scientific">Phytoactinopolyspora alkaliphila</name>
    <dbReference type="NCBI Taxonomy" id="1783498"/>
    <lineage>
        <taxon>Bacteria</taxon>
        <taxon>Bacillati</taxon>
        <taxon>Actinomycetota</taxon>
        <taxon>Actinomycetes</taxon>
        <taxon>Jiangellales</taxon>
        <taxon>Jiangellaceae</taxon>
        <taxon>Phytoactinopolyspora</taxon>
    </lineage>
</organism>
<dbReference type="RefSeq" id="WP_163819059.1">
    <property type="nucleotide sequence ID" value="NZ_JAAGOB010000006.1"/>
</dbReference>
<name>A0A6N9YMT9_9ACTN</name>
<comment type="caution">
    <text evidence="2">The sequence shown here is derived from an EMBL/GenBank/DDBJ whole genome shotgun (WGS) entry which is preliminary data.</text>
</comment>
<accession>A0A6N9YMT9</accession>
<dbReference type="Proteomes" id="UP000469185">
    <property type="component" value="Unassembled WGS sequence"/>
</dbReference>
<evidence type="ECO:0000313" key="2">
    <source>
        <dbReference type="EMBL" id="NED96294.1"/>
    </source>
</evidence>
<dbReference type="Pfam" id="PF13338">
    <property type="entry name" value="AbiEi_4"/>
    <property type="match status" value="1"/>
</dbReference>
<reference evidence="2 3" key="1">
    <citation type="submission" date="2020-02" db="EMBL/GenBank/DDBJ databases">
        <authorList>
            <person name="Li X.-J."/>
            <person name="Feng X.-M."/>
        </authorList>
    </citation>
    <scope>NUCLEOTIDE SEQUENCE [LARGE SCALE GENOMIC DNA]</scope>
    <source>
        <strain evidence="2 3">CGMCC 4.7225</strain>
    </source>
</reference>
<gene>
    <name evidence="2" type="ORF">G1H11_13350</name>
</gene>